<dbReference type="AlphaFoldDB" id="A0A8I1SWN9"/>
<protein>
    <recommendedName>
        <fullName evidence="1 7">4-diphosphocytidyl-2-C-methyl-D-erythritol kinase</fullName>
        <shortName evidence="7">CMK</shortName>
        <ecNumber evidence="7">2.7.1.148</ecNumber>
    </recommendedName>
    <alternativeName>
        <fullName evidence="7">4-(cytidine-5'-diphospho)-2-C-methyl-D-erythritol kinase</fullName>
    </alternativeName>
</protein>
<evidence type="ECO:0000256" key="5">
    <source>
        <dbReference type="ARBA" id="ARBA00022840"/>
    </source>
</evidence>
<dbReference type="Gene3D" id="3.30.70.890">
    <property type="entry name" value="GHMP kinase, C-terminal domain"/>
    <property type="match status" value="1"/>
</dbReference>
<dbReference type="Proteomes" id="UP000664800">
    <property type="component" value="Unassembled WGS sequence"/>
</dbReference>
<sequence length="343" mass="37654">MRALFNLPAPAKINWFLHVTGKRPDGYHTLQTVFQFIDWCDTLDLIQRDDGLIRRIGADELPQDDLCVRAARLLQQATQCESGVYIHLRKCIPQQAGLGGGSSDAATVLIGLNRLWRLDLPRAKLMQLALQLGADVPIFIYGRNAWAEGVGEQLQPIDLPTPSFAVVHPARGLSTRAVFSTLDLTTKKPEETIAGFAEWLGEFFASDGRQKNRHQKSQSKNCQQVDQQSSLCPVWGRNDLQPGAEALEPEVTQALQILRTALMGPLAAHSPTLRSELLFDARMTGSGSAVFALIGASDRSGLPSRHGPSDEVLGGLPDLLPEGWQGRLCEGLREHPLCDWIDA</sequence>
<organism evidence="9 10">
    <name type="scientific">Thiomonas arsenitoxydans (strain DSM 22701 / CIP 110005 / 3As)</name>
    <dbReference type="NCBI Taxonomy" id="426114"/>
    <lineage>
        <taxon>Bacteria</taxon>
        <taxon>Pseudomonadati</taxon>
        <taxon>Pseudomonadota</taxon>
        <taxon>Betaproteobacteria</taxon>
        <taxon>Burkholderiales</taxon>
        <taxon>Thiomonas</taxon>
    </lineage>
</organism>
<dbReference type="GO" id="GO:0050515">
    <property type="term" value="F:4-(cytidine 5'-diphospho)-2-C-methyl-D-erythritol kinase activity"/>
    <property type="evidence" value="ECO:0007669"/>
    <property type="project" value="UniProtKB-UniRule"/>
</dbReference>
<keyword evidence="4 7" id="KW-0418">Kinase</keyword>
<dbReference type="PIRSF" id="PIRSF010376">
    <property type="entry name" value="IspE"/>
    <property type="match status" value="1"/>
</dbReference>
<dbReference type="NCBIfam" id="TIGR00154">
    <property type="entry name" value="ispE"/>
    <property type="match status" value="1"/>
</dbReference>
<feature type="active site" evidence="7">
    <location>
        <position position="12"/>
    </location>
</feature>
<dbReference type="Pfam" id="PF00288">
    <property type="entry name" value="GHMP_kinases_N"/>
    <property type="match status" value="1"/>
</dbReference>
<evidence type="ECO:0000256" key="2">
    <source>
        <dbReference type="ARBA" id="ARBA00022679"/>
    </source>
</evidence>
<keyword evidence="3 7" id="KW-0547">Nucleotide-binding</keyword>
<evidence type="ECO:0000256" key="6">
    <source>
        <dbReference type="ARBA" id="ARBA00023229"/>
    </source>
</evidence>
<evidence type="ECO:0000313" key="10">
    <source>
        <dbReference type="Proteomes" id="UP000664800"/>
    </source>
</evidence>
<evidence type="ECO:0000259" key="8">
    <source>
        <dbReference type="Pfam" id="PF00288"/>
    </source>
</evidence>
<feature type="active site" evidence="7">
    <location>
        <position position="135"/>
    </location>
</feature>
<feature type="binding site" evidence="7">
    <location>
        <begin position="93"/>
        <end position="103"/>
    </location>
    <ligand>
        <name>ATP</name>
        <dbReference type="ChEBI" id="CHEBI:30616"/>
    </ligand>
</feature>
<keyword evidence="5 7" id="KW-0067">ATP-binding</keyword>
<name>A0A8I1SWN9_THIA3</name>
<keyword evidence="6 7" id="KW-0414">Isoprene biosynthesis</keyword>
<comment type="function">
    <text evidence="7">Catalyzes the phosphorylation of the position 2 hydroxy group of 4-diphosphocytidyl-2C-methyl-D-erythritol.</text>
</comment>
<evidence type="ECO:0000313" key="9">
    <source>
        <dbReference type="EMBL" id="MBN8743784.1"/>
    </source>
</evidence>
<dbReference type="SUPFAM" id="SSF54211">
    <property type="entry name" value="Ribosomal protein S5 domain 2-like"/>
    <property type="match status" value="1"/>
</dbReference>
<dbReference type="GO" id="GO:0005524">
    <property type="term" value="F:ATP binding"/>
    <property type="evidence" value="ECO:0007669"/>
    <property type="project" value="UniProtKB-UniRule"/>
</dbReference>
<accession>A0A8I1SWN9</accession>
<dbReference type="EC" id="2.7.1.148" evidence="7"/>
<dbReference type="SUPFAM" id="SSF55060">
    <property type="entry name" value="GHMP Kinase, C-terminal domain"/>
    <property type="match status" value="1"/>
</dbReference>
<proteinExistence type="inferred from homology"/>
<dbReference type="EMBL" id="JAFKMR010000013">
    <property type="protein sequence ID" value="MBN8743784.1"/>
    <property type="molecule type" value="Genomic_DNA"/>
</dbReference>
<comment type="pathway">
    <text evidence="7">Isoprenoid biosynthesis; isopentenyl diphosphate biosynthesis via DXP pathway; isopentenyl diphosphate from 1-deoxy-D-xylulose 5-phosphate: step 3/6.</text>
</comment>
<comment type="similarity">
    <text evidence="7">Belongs to the GHMP kinase family. IspE subfamily.</text>
</comment>
<dbReference type="PANTHER" id="PTHR43527">
    <property type="entry name" value="4-DIPHOSPHOCYTIDYL-2-C-METHYL-D-ERYTHRITOL KINASE, CHLOROPLASTIC"/>
    <property type="match status" value="1"/>
</dbReference>
<evidence type="ECO:0000256" key="7">
    <source>
        <dbReference type="HAMAP-Rule" id="MF_00061"/>
    </source>
</evidence>
<dbReference type="GO" id="GO:0019288">
    <property type="term" value="P:isopentenyl diphosphate biosynthetic process, methylerythritol 4-phosphate pathway"/>
    <property type="evidence" value="ECO:0007669"/>
    <property type="project" value="UniProtKB-UniRule"/>
</dbReference>
<reference evidence="9" key="1">
    <citation type="submission" date="2021-02" db="EMBL/GenBank/DDBJ databases">
        <title>Thiocyanate and organic carbon inputs drive convergent selection for specific autotrophic Afipia and Thiobacillus strains within complex microbiomes.</title>
        <authorList>
            <person name="Huddy R.J."/>
            <person name="Sachdeva R."/>
            <person name="Kadzinga F."/>
            <person name="Kantor R.S."/>
            <person name="Harrison S.T.L."/>
            <person name="Banfield J.F."/>
        </authorList>
    </citation>
    <scope>NUCLEOTIDE SEQUENCE</scope>
    <source>
        <strain evidence="9">SCN18_13_7_16_R3_B_64_19</strain>
    </source>
</reference>
<dbReference type="InterPro" id="IPR006204">
    <property type="entry name" value="GHMP_kinase_N_dom"/>
</dbReference>
<evidence type="ECO:0000256" key="1">
    <source>
        <dbReference type="ARBA" id="ARBA00017473"/>
    </source>
</evidence>
<keyword evidence="2 7" id="KW-0808">Transferase</keyword>
<feature type="domain" description="GHMP kinase N-terminal" evidence="8">
    <location>
        <begin position="66"/>
        <end position="143"/>
    </location>
</feature>
<dbReference type="InterPro" id="IPR036554">
    <property type="entry name" value="GHMP_kinase_C_sf"/>
</dbReference>
<evidence type="ECO:0000256" key="4">
    <source>
        <dbReference type="ARBA" id="ARBA00022777"/>
    </source>
</evidence>
<dbReference type="PANTHER" id="PTHR43527:SF2">
    <property type="entry name" value="4-DIPHOSPHOCYTIDYL-2-C-METHYL-D-ERYTHRITOL KINASE, CHLOROPLASTIC"/>
    <property type="match status" value="1"/>
</dbReference>
<dbReference type="InterPro" id="IPR014721">
    <property type="entry name" value="Ribsml_uS5_D2-typ_fold_subgr"/>
</dbReference>
<evidence type="ECO:0000256" key="3">
    <source>
        <dbReference type="ARBA" id="ARBA00022741"/>
    </source>
</evidence>
<dbReference type="GO" id="GO:0016114">
    <property type="term" value="P:terpenoid biosynthetic process"/>
    <property type="evidence" value="ECO:0007669"/>
    <property type="project" value="UniProtKB-UniRule"/>
</dbReference>
<comment type="catalytic activity">
    <reaction evidence="7">
        <text>4-CDP-2-C-methyl-D-erythritol + ATP = 4-CDP-2-C-methyl-D-erythritol 2-phosphate + ADP + H(+)</text>
        <dbReference type="Rhea" id="RHEA:18437"/>
        <dbReference type="ChEBI" id="CHEBI:15378"/>
        <dbReference type="ChEBI" id="CHEBI:30616"/>
        <dbReference type="ChEBI" id="CHEBI:57823"/>
        <dbReference type="ChEBI" id="CHEBI:57919"/>
        <dbReference type="ChEBI" id="CHEBI:456216"/>
        <dbReference type="EC" id="2.7.1.148"/>
    </reaction>
</comment>
<dbReference type="UniPathway" id="UPA00056">
    <property type="reaction ID" value="UER00094"/>
</dbReference>
<dbReference type="HAMAP" id="MF_00061">
    <property type="entry name" value="IspE"/>
    <property type="match status" value="1"/>
</dbReference>
<dbReference type="Gene3D" id="3.30.230.10">
    <property type="match status" value="1"/>
</dbReference>
<gene>
    <name evidence="7 9" type="primary">ispE</name>
    <name evidence="9" type="ORF">J0I24_05690</name>
</gene>
<dbReference type="InterPro" id="IPR004424">
    <property type="entry name" value="IspE"/>
</dbReference>
<dbReference type="RefSeq" id="WP_276728998.1">
    <property type="nucleotide sequence ID" value="NZ_JAFKMR010000013.1"/>
</dbReference>
<dbReference type="InterPro" id="IPR020568">
    <property type="entry name" value="Ribosomal_Su5_D2-typ_SF"/>
</dbReference>
<comment type="caution">
    <text evidence="9">The sequence shown here is derived from an EMBL/GenBank/DDBJ whole genome shotgun (WGS) entry which is preliminary data.</text>
</comment>